<keyword evidence="1" id="KW-0378">Hydrolase</keyword>
<dbReference type="GeneID" id="70685038"/>
<evidence type="ECO:0000313" key="3">
    <source>
        <dbReference type="EMBL" id="QSG02869.1"/>
    </source>
</evidence>
<dbReference type="SUPFAM" id="SSF56300">
    <property type="entry name" value="Metallo-dependent phosphatases"/>
    <property type="match status" value="1"/>
</dbReference>
<evidence type="ECO:0000313" key="4">
    <source>
        <dbReference type="Proteomes" id="UP000663586"/>
    </source>
</evidence>
<dbReference type="KEGG" id="hara:AArcS_1659"/>
<gene>
    <name evidence="3" type="primary">sbcD</name>
    <name evidence="3" type="ORF">AArcS_1659</name>
</gene>
<proteinExistence type="predicted"/>
<dbReference type="RefSeq" id="WP_238476931.1">
    <property type="nucleotide sequence ID" value="NZ_CP064786.1"/>
</dbReference>
<keyword evidence="3" id="KW-0540">Nuclease</keyword>
<sequence>MEMVEVLCTGDLHLGRHPTRIPDRLDGPSMSPRSVWQDVVREAIDRKVDAVVLTGDVADRENRYFEAYGAFEAGVIDLDDAGIPVVAVAGNHDSEFLPRMIDDIDVDSLHLLGKGGTWERWTLQKGGAAAVHFDGWSFDRPHISSSPMDGYDLPEAPDVPQVGVLHADLNSPRSEYAPVTSSELKDVPVSGWLLGHIHVPGVRIESDPLTLYPGSPQALDPGEQGVHGPWLVSVSSDKIDAEQLPLGTVCYDEIQVDVTDAEDLQAVGSKISTALQKHVQEDLETRKLAAFLPRVRLTGRTPAHTELVEESQTLVEQLATKQGSVNIQIESITVDTHPDIDLEAVADGEGPVSYLADLLIALENGGSDGQYNQAVDEAHEAMQRAHSASAYDLLRREADVGQPRREDAVKAVEQEARVLLDTLLQQKEDQL</sequence>
<dbReference type="Proteomes" id="UP000663586">
    <property type="component" value="Chromosome"/>
</dbReference>
<dbReference type="PANTHER" id="PTHR30337">
    <property type="entry name" value="COMPONENT OF ATP-DEPENDENT DSDNA EXONUCLEASE"/>
    <property type="match status" value="1"/>
</dbReference>
<dbReference type="AlphaFoldDB" id="A0A897MVA0"/>
<evidence type="ECO:0000259" key="2">
    <source>
        <dbReference type="Pfam" id="PF00149"/>
    </source>
</evidence>
<keyword evidence="3" id="KW-0269">Exonuclease</keyword>
<name>A0A897MVA0_9EURY</name>
<feature type="domain" description="Calcineurin-like phosphoesterase" evidence="2">
    <location>
        <begin position="6"/>
        <end position="200"/>
    </location>
</feature>
<dbReference type="InterPro" id="IPR029052">
    <property type="entry name" value="Metallo-depent_PP-like"/>
</dbReference>
<keyword evidence="4" id="KW-1185">Reference proteome</keyword>
<dbReference type="InterPro" id="IPR041796">
    <property type="entry name" value="Mre11_N"/>
</dbReference>
<dbReference type="PANTHER" id="PTHR30337:SF7">
    <property type="entry name" value="PHOSPHOESTERASE"/>
    <property type="match status" value="1"/>
</dbReference>
<dbReference type="CDD" id="cd00840">
    <property type="entry name" value="MPP_Mre11_N"/>
    <property type="match status" value="1"/>
</dbReference>
<dbReference type="InterPro" id="IPR004843">
    <property type="entry name" value="Calcineurin-like_PHP"/>
</dbReference>
<dbReference type="Pfam" id="PF00149">
    <property type="entry name" value="Metallophos"/>
    <property type="match status" value="1"/>
</dbReference>
<dbReference type="GO" id="GO:0004527">
    <property type="term" value="F:exonuclease activity"/>
    <property type="evidence" value="ECO:0007669"/>
    <property type="project" value="UniProtKB-KW"/>
</dbReference>
<reference evidence="3" key="1">
    <citation type="submission" date="2020-11" db="EMBL/GenBank/DDBJ databases">
        <title>Carbohydrate-dependent, anaerobic sulfur respiration: A novel catabolism in halophilic archaea.</title>
        <authorList>
            <person name="Sorokin D.Y."/>
            <person name="Messina E."/>
            <person name="Smedile F."/>
            <person name="La Cono V."/>
            <person name="Hallsworth J.E."/>
            <person name="Yakimov M.M."/>
        </authorList>
    </citation>
    <scope>NUCLEOTIDE SEQUENCE</scope>
    <source>
        <strain evidence="3">AArc-S</strain>
    </source>
</reference>
<dbReference type="InterPro" id="IPR050535">
    <property type="entry name" value="DNA_Repair-Maintenance_Comp"/>
</dbReference>
<organism evidence="3 4">
    <name type="scientific">Natranaeroarchaeum sulfidigenes</name>
    <dbReference type="NCBI Taxonomy" id="2784880"/>
    <lineage>
        <taxon>Archaea</taxon>
        <taxon>Methanobacteriati</taxon>
        <taxon>Methanobacteriota</taxon>
        <taxon>Stenosarchaea group</taxon>
        <taxon>Halobacteria</taxon>
        <taxon>Halobacteriales</taxon>
        <taxon>Natronoarchaeaceae</taxon>
        <taxon>Natranaeroarchaeum</taxon>
    </lineage>
</organism>
<dbReference type="EMBL" id="CP064786">
    <property type="protein sequence ID" value="QSG02869.1"/>
    <property type="molecule type" value="Genomic_DNA"/>
</dbReference>
<protein>
    <submittedName>
        <fullName evidence="3">DNA repair exonuclease, SbcD</fullName>
    </submittedName>
</protein>
<accession>A0A897MVA0</accession>
<evidence type="ECO:0000256" key="1">
    <source>
        <dbReference type="ARBA" id="ARBA00022801"/>
    </source>
</evidence>
<dbReference type="Gene3D" id="3.60.21.10">
    <property type="match status" value="1"/>
</dbReference>